<sequence>MKRVDIEWPALGTKVTATLAEDLNPELAQVWWAMLPYRSVQSHAVVADGHFYHLAPGVEPVHTRHRTPEDRSAAPLGSVYLSRLQHLLITYAPLLEPTVCARVARIGEEDLPTLRHTAEQCWEAVYRTKRILDVRVSRHLEPGDSWRLPRQPDVTDPAAQVLLDDLYAHTERIWLTPPGELLDLHRGRVPLGSRGQYFSTLVYVNGELRLLGSTTLTPLVAATYDSRTTLDSLRAVLPPLTAMQADFLGHCGFHDLRDLLHRAHHVLPALRTKDEFRSLVAGLALYVNCLRRWALHYFPWHHGENHPFVSPAGRDERGR</sequence>
<protein>
    <recommendedName>
        <fullName evidence="1">Cucumopine synthase C-terminal helical bundle domain-containing protein</fullName>
    </recommendedName>
</protein>
<accession>A0A5J6F5H2</accession>
<proteinExistence type="predicted"/>
<dbReference type="InterPro" id="IPR040602">
    <property type="entry name" value="Cucumopine_C"/>
</dbReference>
<dbReference type="EMBL" id="CP023702">
    <property type="protein sequence ID" value="QEU71266.1"/>
    <property type="molecule type" value="Genomic_DNA"/>
</dbReference>
<dbReference type="KEGG" id="snk:CP967_04215"/>
<organism evidence="2 3">
    <name type="scientific">Streptomyces nitrosporeus</name>
    <dbReference type="NCBI Taxonomy" id="28894"/>
    <lineage>
        <taxon>Bacteria</taxon>
        <taxon>Bacillati</taxon>
        <taxon>Actinomycetota</taxon>
        <taxon>Actinomycetes</taxon>
        <taxon>Kitasatosporales</taxon>
        <taxon>Streptomycetaceae</taxon>
        <taxon>Streptomyces</taxon>
    </lineage>
</organism>
<evidence type="ECO:0000259" key="1">
    <source>
        <dbReference type="Pfam" id="PF18631"/>
    </source>
</evidence>
<evidence type="ECO:0000313" key="2">
    <source>
        <dbReference type="EMBL" id="QEU71266.1"/>
    </source>
</evidence>
<evidence type="ECO:0000313" key="3">
    <source>
        <dbReference type="Proteomes" id="UP000326178"/>
    </source>
</evidence>
<dbReference type="AlphaFoldDB" id="A0A5J6F5H2"/>
<name>A0A5J6F5H2_9ACTN</name>
<reference evidence="2 3" key="1">
    <citation type="submission" date="2017-09" db="EMBL/GenBank/DDBJ databases">
        <authorList>
            <person name="Lee N."/>
            <person name="Cho B.-K."/>
        </authorList>
    </citation>
    <scope>NUCLEOTIDE SEQUENCE [LARGE SCALE GENOMIC DNA]</scope>
    <source>
        <strain evidence="2 3">ATCC 12769</strain>
    </source>
</reference>
<dbReference type="OrthoDB" id="1971562at2"/>
<dbReference type="Gene3D" id="2.40.100.20">
    <property type="match status" value="1"/>
</dbReference>
<dbReference type="Proteomes" id="UP000326178">
    <property type="component" value="Chromosome"/>
</dbReference>
<keyword evidence="3" id="KW-1185">Reference proteome</keyword>
<gene>
    <name evidence="2" type="ORF">CP967_04215</name>
</gene>
<dbReference type="Pfam" id="PF18631">
    <property type="entry name" value="Cucumopine_C"/>
    <property type="match status" value="1"/>
</dbReference>
<feature type="domain" description="Cucumopine synthase C-terminal helical bundle" evidence="1">
    <location>
        <begin position="160"/>
        <end position="296"/>
    </location>
</feature>
<dbReference type="RefSeq" id="WP_150486629.1">
    <property type="nucleotide sequence ID" value="NZ_BMUV01000007.1"/>
</dbReference>